<reference evidence="1 2" key="1">
    <citation type="journal article" date="2016" name="PLoS Pathog.">
        <title>Biosynthesis of antibiotic leucinostatins in bio-control fungus Purpureocillium lilacinum and their inhibition on phytophthora revealed by genome mining.</title>
        <authorList>
            <person name="Wang G."/>
            <person name="Liu Z."/>
            <person name="Lin R."/>
            <person name="Li E."/>
            <person name="Mao Z."/>
            <person name="Ling J."/>
            <person name="Yang Y."/>
            <person name="Yin W.B."/>
            <person name="Xie B."/>
        </authorList>
    </citation>
    <scope>NUCLEOTIDE SEQUENCE [LARGE SCALE GENOMIC DNA]</scope>
    <source>
        <strain evidence="1">170</strain>
    </source>
</reference>
<proteinExistence type="predicted"/>
<dbReference type="KEGG" id="pchm:VFPPC_15748"/>
<keyword evidence="2" id="KW-1185">Reference proteome</keyword>
<organism evidence="1 2">
    <name type="scientific">Pochonia chlamydosporia 170</name>
    <dbReference type="NCBI Taxonomy" id="1380566"/>
    <lineage>
        <taxon>Eukaryota</taxon>
        <taxon>Fungi</taxon>
        <taxon>Dikarya</taxon>
        <taxon>Ascomycota</taxon>
        <taxon>Pezizomycotina</taxon>
        <taxon>Sordariomycetes</taxon>
        <taxon>Hypocreomycetidae</taxon>
        <taxon>Hypocreales</taxon>
        <taxon>Clavicipitaceae</taxon>
        <taxon>Pochonia</taxon>
    </lineage>
</organism>
<protein>
    <submittedName>
        <fullName evidence="1">Uncharacterized protein</fullName>
    </submittedName>
</protein>
<dbReference type="EMBL" id="LSBJ02000003">
    <property type="protein sequence ID" value="OAQ67885.1"/>
    <property type="molecule type" value="Genomic_DNA"/>
</dbReference>
<dbReference type="Proteomes" id="UP000078397">
    <property type="component" value="Unassembled WGS sequence"/>
</dbReference>
<dbReference type="AlphaFoldDB" id="A0A179FQI5"/>
<dbReference type="RefSeq" id="XP_018144735.1">
    <property type="nucleotide sequence ID" value="XM_018293501.1"/>
</dbReference>
<accession>A0A179FQI5</accession>
<sequence length="145" mass="16386">MRGHVMERDECYCPALLRLKSCNFHAQRHTTMMYGTHSAHRCEQASTLKMFRTLQMSAAINFHKHNDIKSIQTILLSSTAPTIQQHPSTSRLLNSCASSSTTHSLQYNRCMNLSPVVTACLSPLRIHPSFSPNHVQPTTPFYLCP</sequence>
<name>A0A179FQI5_METCM</name>
<evidence type="ECO:0000313" key="2">
    <source>
        <dbReference type="Proteomes" id="UP000078397"/>
    </source>
</evidence>
<gene>
    <name evidence="1" type="ORF">VFPPC_15748</name>
</gene>
<comment type="caution">
    <text evidence="1">The sequence shown here is derived from an EMBL/GenBank/DDBJ whole genome shotgun (WGS) entry which is preliminary data.</text>
</comment>
<dbReference type="GeneID" id="28857495"/>
<evidence type="ECO:0000313" key="1">
    <source>
        <dbReference type="EMBL" id="OAQ67885.1"/>
    </source>
</evidence>